<dbReference type="Pfam" id="PF10672">
    <property type="entry name" value="Methyltrans_SAM"/>
    <property type="match status" value="1"/>
</dbReference>
<keyword evidence="4 10" id="KW-0489">Methyltransferase</keyword>
<dbReference type="Gene3D" id="2.30.130.10">
    <property type="entry name" value="PUA domain"/>
    <property type="match status" value="1"/>
</dbReference>
<evidence type="ECO:0000256" key="8">
    <source>
        <dbReference type="ARBA" id="ARBA00038091"/>
    </source>
</evidence>
<evidence type="ECO:0000256" key="1">
    <source>
        <dbReference type="ARBA" id="ARBA00004496"/>
    </source>
</evidence>
<dbReference type="GO" id="GO:0003723">
    <property type="term" value="F:RNA binding"/>
    <property type="evidence" value="ECO:0007669"/>
    <property type="project" value="UniProtKB-KW"/>
</dbReference>
<keyword evidence="3" id="KW-0698">rRNA processing</keyword>
<dbReference type="CDD" id="cd21153">
    <property type="entry name" value="PUA_RlmI"/>
    <property type="match status" value="1"/>
</dbReference>
<dbReference type="GO" id="GO:0008168">
    <property type="term" value="F:methyltransferase activity"/>
    <property type="evidence" value="ECO:0007669"/>
    <property type="project" value="UniProtKB-KW"/>
</dbReference>
<dbReference type="InterPro" id="IPR029063">
    <property type="entry name" value="SAM-dependent_MTases_sf"/>
</dbReference>
<comment type="similarity">
    <text evidence="8">Belongs to the methyltransferase superfamily. RlmI family.</text>
</comment>
<dbReference type="GO" id="GO:0005737">
    <property type="term" value="C:cytoplasm"/>
    <property type="evidence" value="ECO:0007669"/>
    <property type="project" value="UniProtKB-SubCell"/>
</dbReference>
<dbReference type="InterPro" id="IPR002478">
    <property type="entry name" value="PUA"/>
</dbReference>
<proteinExistence type="inferred from homology"/>
<protein>
    <submittedName>
        <fullName evidence="10">Class I SAM-dependent rRNA methyltransferase</fullName>
    </submittedName>
</protein>
<dbReference type="Gene3D" id="3.30.750.80">
    <property type="entry name" value="RNA methyltransferase domain (HRMD) like"/>
    <property type="match status" value="1"/>
</dbReference>
<name>A0A9D1NBV3_9FIRM</name>
<evidence type="ECO:0000313" key="11">
    <source>
        <dbReference type="Proteomes" id="UP000886891"/>
    </source>
</evidence>
<dbReference type="CDD" id="cd11572">
    <property type="entry name" value="RlmI_M_like"/>
    <property type="match status" value="1"/>
</dbReference>
<dbReference type="AlphaFoldDB" id="A0A9D1NBV3"/>
<dbReference type="Gene3D" id="3.40.50.150">
    <property type="entry name" value="Vaccinia Virus protein VP39"/>
    <property type="match status" value="1"/>
</dbReference>
<keyword evidence="2" id="KW-0963">Cytoplasm</keyword>
<evidence type="ECO:0000256" key="2">
    <source>
        <dbReference type="ARBA" id="ARBA00022490"/>
    </source>
</evidence>
<dbReference type="PANTHER" id="PTHR42873">
    <property type="entry name" value="RIBOSOMAL RNA LARGE SUBUNIT METHYLTRANSFERASE"/>
    <property type="match status" value="1"/>
</dbReference>
<dbReference type="PANTHER" id="PTHR42873:SF1">
    <property type="entry name" value="S-ADENOSYLMETHIONINE-DEPENDENT METHYLTRANSFERASE DOMAIN-CONTAINING PROTEIN"/>
    <property type="match status" value="1"/>
</dbReference>
<keyword evidence="5" id="KW-0808">Transferase</keyword>
<dbReference type="SMART" id="SM00359">
    <property type="entry name" value="PUA"/>
    <property type="match status" value="1"/>
</dbReference>
<evidence type="ECO:0000256" key="4">
    <source>
        <dbReference type="ARBA" id="ARBA00022603"/>
    </source>
</evidence>
<dbReference type="GO" id="GO:0006364">
    <property type="term" value="P:rRNA processing"/>
    <property type="evidence" value="ECO:0007669"/>
    <property type="project" value="UniProtKB-KW"/>
</dbReference>
<dbReference type="CDD" id="cd02440">
    <property type="entry name" value="AdoMet_MTases"/>
    <property type="match status" value="1"/>
</dbReference>
<reference evidence="10" key="1">
    <citation type="submission" date="2020-10" db="EMBL/GenBank/DDBJ databases">
        <authorList>
            <person name="Gilroy R."/>
        </authorList>
    </citation>
    <scope>NUCLEOTIDE SEQUENCE</scope>
    <source>
        <strain evidence="10">23406</strain>
    </source>
</reference>
<feature type="domain" description="PUA" evidence="9">
    <location>
        <begin position="2"/>
        <end position="87"/>
    </location>
</feature>
<sequence>MYTVRLKKGEERRLLAGHPWVYANEVAAIEGKDKQGSIASVYAADGKFVGKGYINHLSKILVRLISRDQSETIDKEFFRRKIASADEMRRAMGYDDNYRVVFGEGDGLSGLVVDKYGDYLSVQFLCLGTDCRKQEIVEVLVERFRPKGIYERSDVAVREKEGLPLVKGVLYGSVPDTVTIVENGLKIGVSLAEGQKTGYFLDQKDNRAALKRYVKGKRVLDCFSNVGGFALNAAKHGASEVLALDISPAAVEAIAANARANGLEVQAEQCDVFDALRRFRAENRRFDVIVLDPPAFTKSKDTVKAALRGYRDVNAAAMRLLAEGGILVSCSCSQHVSPTMFLKMLSDAAASVGRAPVLLEYRFQGADHPCLAAGEETLYLKVAVLRF</sequence>
<accession>A0A9D1NBV3</accession>
<comment type="caution">
    <text evidence="10">The sequence shown here is derived from an EMBL/GenBank/DDBJ whole genome shotgun (WGS) entry which is preliminary data.</text>
</comment>
<evidence type="ECO:0000256" key="3">
    <source>
        <dbReference type="ARBA" id="ARBA00022552"/>
    </source>
</evidence>
<dbReference type="InterPro" id="IPR041532">
    <property type="entry name" value="RlmI-like_PUA"/>
</dbReference>
<dbReference type="Proteomes" id="UP000886891">
    <property type="component" value="Unassembled WGS sequence"/>
</dbReference>
<dbReference type="SUPFAM" id="SSF53335">
    <property type="entry name" value="S-adenosyl-L-methionine-dependent methyltransferases"/>
    <property type="match status" value="1"/>
</dbReference>
<evidence type="ECO:0000256" key="6">
    <source>
        <dbReference type="ARBA" id="ARBA00022691"/>
    </source>
</evidence>
<comment type="subcellular location">
    <subcellularLocation>
        <location evidence="1">Cytoplasm</location>
    </subcellularLocation>
</comment>
<dbReference type="SUPFAM" id="SSF88697">
    <property type="entry name" value="PUA domain-like"/>
    <property type="match status" value="1"/>
</dbReference>
<dbReference type="InterPro" id="IPR015947">
    <property type="entry name" value="PUA-like_sf"/>
</dbReference>
<dbReference type="InterPro" id="IPR019614">
    <property type="entry name" value="SAM-dep_methyl-trfase"/>
</dbReference>
<dbReference type="InterPro" id="IPR036974">
    <property type="entry name" value="PUA_sf"/>
</dbReference>
<evidence type="ECO:0000256" key="5">
    <source>
        <dbReference type="ARBA" id="ARBA00022679"/>
    </source>
</evidence>
<dbReference type="Pfam" id="PF17785">
    <property type="entry name" value="PUA_3"/>
    <property type="match status" value="1"/>
</dbReference>
<dbReference type="GO" id="GO:0032259">
    <property type="term" value="P:methylation"/>
    <property type="evidence" value="ECO:0007669"/>
    <property type="project" value="UniProtKB-KW"/>
</dbReference>
<gene>
    <name evidence="10" type="ORF">IAB14_03950</name>
</gene>
<dbReference type="PROSITE" id="PS50890">
    <property type="entry name" value="PUA"/>
    <property type="match status" value="1"/>
</dbReference>
<organism evidence="10 11">
    <name type="scientific">Candidatus Stercoripulliclostridium merdipullorum</name>
    <dbReference type="NCBI Taxonomy" id="2840952"/>
    <lineage>
        <taxon>Bacteria</taxon>
        <taxon>Bacillati</taxon>
        <taxon>Bacillota</taxon>
        <taxon>Clostridia</taxon>
        <taxon>Eubacteriales</taxon>
        <taxon>Candidatus Stercoripulliclostridium</taxon>
    </lineage>
</organism>
<keyword evidence="6" id="KW-0949">S-adenosyl-L-methionine</keyword>
<evidence type="ECO:0000259" key="9">
    <source>
        <dbReference type="SMART" id="SM00359"/>
    </source>
</evidence>
<reference evidence="10" key="2">
    <citation type="journal article" date="2021" name="PeerJ">
        <title>Extensive microbial diversity within the chicken gut microbiome revealed by metagenomics and culture.</title>
        <authorList>
            <person name="Gilroy R."/>
            <person name="Ravi A."/>
            <person name="Getino M."/>
            <person name="Pursley I."/>
            <person name="Horton D.L."/>
            <person name="Alikhan N.F."/>
            <person name="Baker D."/>
            <person name="Gharbi K."/>
            <person name="Hall N."/>
            <person name="Watson M."/>
            <person name="Adriaenssens E.M."/>
            <person name="Foster-Nyarko E."/>
            <person name="Jarju S."/>
            <person name="Secka A."/>
            <person name="Antonio M."/>
            <person name="Oren A."/>
            <person name="Chaudhuri R.R."/>
            <person name="La Ragione R."/>
            <person name="Hildebrand F."/>
            <person name="Pallen M.J."/>
        </authorList>
    </citation>
    <scope>NUCLEOTIDE SEQUENCE</scope>
    <source>
        <strain evidence="10">23406</strain>
    </source>
</reference>
<dbReference type="EMBL" id="DVOH01000028">
    <property type="protein sequence ID" value="HIV00253.1"/>
    <property type="molecule type" value="Genomic_DNA"/>
</dbReference>
<keyword evidence="7" id="KW-0694">RNA-binding</keyword>
<evidence type="ECO:0000256" key="7">
    <source>
        <dbReference type="ARBA" id="ARBA00022884"/>
    </source>
</evidence>
<evidence type="ECO:0000313" key="10">
    <source>
        <dbReference type="EMBL" id="HIV00253.1"/>
    </source>
</evidence>